<organism evidence="1 2">
    <name type="scientific">Lasallia pustulata</name>
    <dbReference type="NCBI Taxonomy" id="136370"/>
    <lineage>
        <taxon>Eukaryota</taxon>
        <taxon>Fungi</taxon>
        <taxon>Dikarya</taxon>
        <taxon>Ascomycota</taxon>
        <taxon>Pezizomycotina</taxon>
        <taxon>Lecanoromycetes</taxon>
        <taxon>OSLEUM clade</taxon>
        <taxon>Umbilicariomycetidae</taxon>
        <taxon>Umbilicariales</taxon>
        <taxon>Umbilicariaceae</taxon>
        <taxon>Lasallia</taxon>
    </lineage>
</organism>
<dbReference type="AlphaFoldDB" id="A0A5M8PRS8"/>
<dbReference type="EMBL" id="VXIT01000007">
    <property type="protein sequence ID" value="KAA6411301.1"/>
    <property type="molecule type" value="Genomic_DNA"/>
</dbReference>
<gene>
    <name evidence="1" type="ORF">FRX48_04581</name>
</gene>
<name>A0A5M8PRS8_9LECA</name>
<sequence>MRSASAITQSLLVPKLEMEMEGTEEEADRRMMEEVRELSLRDVRVQDGGSYKSWIWHGEDVDRRSQARQIEHQLSLRLLFSGSEGSSAEMQEEILQQITDKGLLDSIDLNNMNVAQEDELSNNQGCKMLKASVLGVFAAAHRDRTKINRSNVTRQDLWISPSVENIKWHKATTFTGARKNFTSVII</sequence>
<proteinExistence type="predicted"/>
<evidence type="ECO:0000313" key="1">
    <source>
        <dbReference type="EMBL" id="KAA6411301.1"/>
    </source>
</evidence>
<protein>
    <submittedName>
        <fullName evidence="1">RING finger domain-containing</fullName>
    </submittedName>
</protein>
<comment type="caution">
    <text evidence="1">The sequence shown here is derived from an EMBL/GenBank/DDBJ whole genome shotgun (WGS) entry which is preliminary data.</text>
</comment>
<accession>A0A5M8PRS8</accession>
<dbReference type="OrthoDB" id="1305878at2759"/>
<dbReference type="Proteomes" id="UP000324767">
    <property type="component" value="Unassembled WGS sequence"/>
</dbReference>
<evidence type="ECO:0000313" key="2">
    <source>
        <dbReference type="Proteomes" id="UP000324767"/>
    </source>
</evidence>
<reference evidence="1 2" key="1">
    <citation type="submission" date="2019-09" db="EMBL/GenBank/DDBJ databases">
        <title>The hologenome of the rock-dwelling lichen Lasallia pustulata.</title>
        <authorList>
            <person name="Greshake Tzovaras B."/>
            <person name="Segers F."/>
            <person name="Bicker A."/>
            <person name="Dal Grande F."/>
            <person name="Otte J."/>
            <person name="Hankeln T."/>
            <person name="Schmitt I."/>
            <person name="Ebersberger I."/>
        </authorList>
    </citation>
    <scope>NUCLEOTIDE SEQUENCE [LARGE SCALE GENOMIC DNA]</scope>
    <source>
        <strain evidence="1">A1-1</strain>
    </source>
</reference>